<dbReference type="InterPro" id="IPR015797">
    <property type="entry name" value="NUDIX_hydrolase-like_dom_sf"/>
</dbReference>
<dbReference type="PRINTS" id="PR00502">
    <property type="entry name" value="NUDIXFAMILY"/>
</dbReference>
<dbReference type="PANTHER" id="PTHR43736:SF1">
    <property type="entry name" value="DIHYDRONEOPTERIN TRIPHOSPHATE DIPHOSPHATASE"/>
    <property type="match status" value="1"/>
</dbReference>
<dbReference type="InterPro" id="IPR000086">
    <property type="entry name" value="NUDIX_hydrolase_dom"/>
</dbReference>
<keyword evidence="1" id="KW-0378">Hydrolase</keyword>
<dbReference type="PANTHER" id="PTHR43736">
    <property type="entry name" value="ADP-RIBOSE PYROPHOSPHATASE"/>
    <property type="match status" value="1"/>
</dbReference>
<proteinExistence type="predicted"/>
<dbReference type="RefSeq" id="WP_265723057.1">
    <property type="nucleotide sequence ID" value="NZ_JAPIVK010000035.1"/>
</dbReference>
<keyword evidence="4" id="KW-1185">Reference proteome</keyword>
<dbReference type="InterPro" id="IPR020476">
    <property type="entry name" value="Nudix_hydrolase"/>
</dbReference>
<evidence type="ECO:0000313" key="3">
    <source>
        <dbReference type="EMBL" id="MFD2310268.1"/>
    </source>
</evidence>
<name>A0ABW5E9J5_9GAMM</name>
<dbReference type="EMBL" id="JBHUJD010000008">
    <property type="protein sequence ID" value="MFD2310268.1"/>
    <property type="molecule type" value="Genomic_DNA"/>
</dbReference>
<evidence type="ECO:0000313" key="4">
    <source>
        <dbReference type="Proteomes" id="UP001597425"/>
    </source>
</evidence>
<dbReference type="PROSITE" id="PS51462">
    <property type="entry name" value="NUDIX"/>
    <property type="match status" value="1"/>
</dbReference>
<dbReference type="CDD" id="cd04699">
    <property type="entry name" value="NUDIX_MutT_Nudt1"/>
    <property type="match status" value="1"/>
</dbReference>
<dbReference type="Proteomes" id="UP001597425">
    <property type="component" value="Unassembled WGS sequence"/>
</dbReference>
<organism evidence="3 4">
    <name type="scientific">Microbulbifer halophilus</name>
    <dbReference type="NCBI Taxonomy" id="453963"/>
    <lineage>
        <taxon>Bacteria</taxon>
        <taxon>Pseudomonadati</taxon>
        <taxon>Pseudomonadota</taxon>
        <taxon>Gammaproteobacteria</taxon>
        <taxon>Cellvibrionales</taxon>
        <taxon>Microbulbiferaceae</taxon>
        <taxon>Microbulbifer</taxon>
    </lineage>
</organism>
<dbReference type="Pfam" id="PF00293">
    <property type="entry name" value="NUDIX"/>
    <property type="match status" value="1"/>
</dbReference>
<feature type="domain" description="Nudix hydrolase" evidence="2">
    <location>
        <begin position="1"/>
        <end position="124"/>
    </location>
</feature>
<comment type="caution">
    <text evidence="3">The sequence shown here is derived from an EMBL/GenBank/DDBJ whole genome shotgun (WGS) entry which is preliminary data.</text>
</comment>
<dbReference type="SUPFAM" id="SSF55811">
    <property type="entry name" value="Nudix"/>
    <property type="match status" value="1"/>
</dbReference>
<evidence type="ECO:0000256" key="1">
    <source>
        <dbReference type="ARBA" id="ARBA00022801"/>
    </source>
</evidence>
<accession>A0ABW5E9J5</accession>
<sequence length="136" mass="15412">MFPVSIKGVLLLPSEEVVLALNSRHEWELPGGRIEVGEDPEYCLAREFREECSVDVDVKVIIDTYLFEVIPARHVFIATYGCHLSGKFKPLVSHEHQRIATFAIDELPENLPAGYVKSIRTWRSILADQVRHGCVP</sequence>
<reference evidence="4" key="1">
    <citation type="journal article" date="2019" name="Int. J. Syst. Evol. Microbiol.">
        <title>The Global Catalogue of Microorganisms (GCM) 10K type strain sequencing project: providing services to taxonomists for standard genome sequencing and annotation.</title>
        <authorList>
            <consortium name="The Broad Institute Genomics Platform"/>
            <consortium name="The Broad Institute Genome Sequencing Center for Infectious Disease"/>
            <person name="Wu L."/>
            <person name="Ma J."/>
        </authorList>
    </citation>
    <scope>NUCLEOTIDE SEQUENCE [LARGE SCALE GENOMIC DNA]</scope>
    <source>
        <strain evidence="4">KCTC 12848</strain>
    </source>
</reference>
<evidence type="ECO:0000259" key="2">
    <source>
        <dbReference type="PROSITE" id="PS51462"/>
    </source>
</evidence>
<protein>
    <submittedName>
        <fullName evidence="3">NUDIX domain-containing protein</fullName>
    </submittedName>
</protein>
<dbReference type="Gene3D" id="3.90.79.10">
    <property type="entry name" value="Nucleoside Triphosphate Pyrophosphohydrolase"/>
    <property type="match status" value="1"/>
</dbReference>
<gene>
    <name evidence="3" type="ORF">ACFSKX_07525</name>
</gene>